<protein>
    <recommendedName>
        <fullName evidence="3">Transcriptional regulator</fullName>
    </recommendedName>
</protein>
<evidence type="ECO:0008006" key="3">
    <source>
        <dbReference type="Google" id="ProtNLM"/>
    </source>
</evidence>
<proteinExistence type="predicted"/>
<dbReference type="EMBL" id="JARJLR010000233">
    <property type="protein sequence ID" value="MDF3842773.1"/>
    <property type="molecule type" value="Genomic_DNA"/>
</dbReference>
<dbReference type="AlphaFoldDB" id="A0AAW6P5Q0"/>
<evidence type="ECO:0000313" key="1">
    <source>
        <dbReference type="EMBL" id="MDF3842773.1"/>
    </source>
</evidence>
<dbReference type="RefSeq" id="WP_270945805.1">
    <property type="nucleotide sequence ID" value="NZ_JARJLR010000233.1"/>
</dbReference>
<comment type="caution">
    <text evidence="1">The sequence shown here is derived from an EMBL/GenBank/DDBJ whole genome shotgun (WGS) entry which is preliminary data.</text>
</comment>
<gene>
    <name evidence="1" type="ORF">P3W55_13735</name>
</gene>
<evidence type="ECO:0000313" key="2">
    <source>
        <dbReference type="Proteomes" id="UP001220662"/>
    </source>
</evidence>
<dbReference type="Proteomes" id="UP001220662">
    <property type="component" value="Unassembled WGS sequence"/>
</dbReference>
<accession>A0AAW6P5Q0</accession>
<sequence>MDERNPILRDMPTAEAKVEAKARAKKMFRNRLKAAGRRAFAA</sequence>
<name>A0AAW6P5Q0_9PSED</name>
<reference evidence="1" key="1">
    <citation type="submission" date="2023-03" db="EMBL/GenBank/DDBJ databases">
        <title>Draft assemblies of triclosan tolerant bacteria isolated from returned activated sludge.</title>
        <authorList>
            <person name="Van Hamelsveld S."/>
        </authorList>
    </citation>
    <scope>NUCLEOTIDE SEQUENCE</scope>
    <source>
        <strain evidence="1">GW210015_S63</strain>
    </source>
</reference>
<organism evidence="1 2">
    <name type="scientific">Pseudomonas citronellolis</name>
    <dbReference type="NCBI Taxonomy" id="53408"/>
    <lineage>
        <taxon>Bacteria</taxon>
        <taxon>Pseudomonadati</taxon>
        <taxon>Pseudomonadota</taxon>
        <taxon>Gammaproteobacteria</taxon>
        <taxon>Pseudomonadales</taxon>
        <taxon>Pseudomonadaceae</taxon>
        <taxon>Pseudomonas</taxon>
    </lineage>
</organism>